<dbReference type="EMBL" id="FNYV01000015">
    <property type="protein sequence ID" value="SEK02764.1"/>
    <property type="molecule type" value="Genomic_DNA"/>
</dbReference>
<reference evidence="9" key="1">
    <citation type="submission" date="2016-10" db="EMBL/GenBank/DDBJ databases">
        <authorList>
            <person name="Varghese N."/>
            <person name="Submissions S."/>
        </authorList>
    </citation>
    <scope>NUCLEOTIDE SEQUENCE [LARGE SCALE GENOMIC DNA]</scope>
    <source>
        <strain evidence="9">CGMCC 4.7038</strain>
    </source>
</reference>
<dbReference type="GO" id="GO:0043190">
    <property type="term" value="C:ATP-binding cassette (ABC) transporter complex"/>
    <property type="evidence" value="ECO:0007669"/>
    <property type="project" value="InterPro"/>
</dbReference>
<dbReference type="PANTHER" id="PTHR43229:SF3">
    <property type="entry name" value="ABC-TYPE MULTIDRUG TRANSPORT SYSTEM, PERMEASE COMPONENT"/>
    <property type="match status" value="1"/>
</dbReference>
<evidence type="ECO:0000256" key="3">
    <source>
        <dbReference type="ARBA" id="ARBA00022989"/>
    </source>
</evidence>
<keyword evidence="2 6" id="KW-0812">Transmembrane</keyword>
<keyword evidence="9" id="KW-1185">Reference proteome</keyword>
<dbReference type="InterPro" id="IPR051784">
    <property type="entry name" value="Nod_factor_ABC_transporter"/>
</dbReference>
<dbReference type="STRING" id="1144548.SAMN05443287_11531"/>
<sequence>MSATVLRGAPRRPSAARLGLHRATIELKSFFRERDAVVFTFAMPAVILALLGSIFDGVYPGSDVTSAQYLAPSMIAAGVASTTFINLGTSIAADRDDGTLRRLRGAPMPPSAYFIGKILMALVVTVGETVVLLGIAVVAFDLSLPTDPARWLTFGWVFLLGATACALTGIAASSLARSARSAGAVMNLPYLVLAFISGVFYTPVGQLPEPLVTIGSLFPLKWMAQGFRSVFLPDSILPQEVVPSWEHGRIALVLAAWCIGGMVLCLTTFRWRGRRGR</sequence>
<keyword evidence="5" id="KW-0046">Antibiotic resistance</keyword>
<feature type="transmembrane region" description="Helical" evidence="6">
    <location>
        <begin position="151"/>
        <end position="172"/>
    </location>
</feature>
<feature type="transmembrane region" description="Helical" evidence="6">
    <location>
        <begin position="36"/>
        <end position="55"/>
    </location>
</feature>
<dbReference type="RefSeq" id="WP_092382890.1">
    <property type="nucleotide sequence ID" value="NZ_BOPI01000037.1"/>
</dbReference>
<dbReference type="InterPro" id="IPR013525">
    <property type="entry name" value="ABC2_TM"/>
</dbReference>
<dbReference type="PIRSF" id="PIRSF006648">
    <property type="entry name" value="DrrB"/>
    <property type="match status" value="1"/>
</dbReference>
<evidence type="ECO:0000256" key="4">
    <source>
        <dbReference type="ARBA" id="ARBA00023136"/>
    </source>
</evidence>
<dbReference type="InterPro" id="IPR047817">
    <property type="entry name" value="ABC2_TM_bact-type"/>
</dbReference>
<dbReference type="AlphaFoldDB" id="A0A1H7DN26"/>
<protein>
    <recommendedName>
        <fullName evidence="6">Transport permease protein</fullName>
    </recommendedName>
</protein>
<dbReference type="Pfam" id="PF01061">
    <property type="entry name" value="ABC2_membrane"/>
    <property type="match status" value="1"/>
</dbReference>
<evidence type="ECO:0000259" key="7">
    <source>
        <dbReference type="PROSITE" id="PS51012"/>
    </source>
</evidence>
<dbReference type="GO" id="GO:0046677">
    <property type="term" value="P:response to antibiotic"/>
    <property type="evidence" value="ECO:0007669"/>
    <property type="project" value="UniProtKB-KW"/>
</dbReference>
<evidence type="ECO:0000256" key="2">
    <source>
        <dbReference type="ARBA" id="ARBA00022692"/>
    </source>
</evidence>
<organism evidence="8 9">
    <name type="scientific">Micromonospora phaseoli</name>
    <dbReference type="NCBI Taxonomy" id="1144548"/>
    <lineage>
        <taxon>Bacteria</taxon>
        <taxon>Bacillati</taxon>
        <taxon>Actinomycetota</taxon>
        <taxon>Actinomycetes</taxon>
        <taxon>Micromonosporales</taxon>
        <taxon>Micromonosporaceae</taxon>
        <taxon>Micromonospora</taxon>
    </lineage>
</organism>
<evidence type="ECO:0000256" key="5">
    <source>
        <dbReference type="ARBA" id="ARBA00023251"/>
    </source>
</evidence>
<keyword evidence="6" id="KW-1003">Cell membrane</keyword>
<evidence type="ECO:0000313" key="8">
    <source>
        <dbReference type="EMBL" id="SEK02764.1"/>
    </source>
</evidence>
<dbReference type="OrthoDB" id="9786643at2"/>
<evidence type="ECO:0000256" key="1">
    <source>
        <dbReference type="ARBA" id="ARBA00004141"/>
    </source>
</evidence>
<keyword evidence="3 6" id="KW-1133">Transmembrane helix</keyword>
<accession>A0A1H7DN26</accession>
<dbReference type="PANTHER" id="PTHR43229">
    <property type="entry name" value="NODULATION PROTEIN J"/>
    <property type="match status" value="1"/>
</dbReference>
<dbReference type="GO" id="GO:0140359">
    <property type="term" value="F:ABC-type transporter activity"/>
    <property type="evidence" value="ECO:0007669"/>
    <property type="project" value="InterPro"/>
</dbReference>
<proteinExistence type="inferred from homology"/>
<evidence type="ECO:0000313" key="9">
    <source>
        <dbReference type="Proteomes" id="UP000198707"/>
    </source>
</evidence>
<gene>
    <name evidence="8" type="ORF">SAMN05443287_11531</name>
</gene>
<keyword evidence="4 6" id="KW-0472">Membrane</keyword>
<feature type="transmembrane region" description="Helical" evidence="6">
    <location>
        <begin position="75"/>
        <end position="93"/>
    </location>
</feature>
<name>A0A1H7DN26_9ACTN</name>
<feature type="transmembrane region" description="Helical" evidence="6">
    <location>
        <begin position="114"/>
        <end position="139"/>
    </location>
</feature>
<comment type="similarity">
    <text evidence="6">Belongs to the ABC-2 integral membrane protein family.</text>
</comment>
<feature type="transmembrane region" description="Helical" evidence="6">
    <location>
        <begin position="250"/>
        <end position="269"/>
    </location>
</feature>
<keyword evidence="6" id="KW-0813">Transport</keyword>
<dbReference type="Proteomes" id="UP000198707">
    <property type="component" value="Unassembled WGS sequence"/>
</dbReference>
<dbReference type="InterPro" id="IPR000412">
    <property type="entry name" value="ABC_2_transport"/>
</dbReference>
<comment type="subcellular location">
    <subcellularLocation>
        <location evidence="6">Cell membrane</location>
        <topology evidence="6">Multi-pass membrane protein</topology>
    </subcellularLocation>
    <subcellularLocation>
        <location evidence="1">Membrane</location>
        <topology evidence="1">Multi-pass membrane protein</topology>
    </subcellularLocation>
</comment>
<feature type="transmembrane region" description="Helical" evidence="6">
    <location>
        <begin position="184"/>
        <end position="202"/>
    </location>
</feature>
<evidence type="ECO:0000256" key="6">
    <source>
        <dbReference type="RuleBase" id="RU361157"/>
    </source>
</evidence>
<dbReference type="PROSITE" id="PS51012">
    <property type="entry name" value="ABC_TM2"/>
    <property type="match status" value="1"/>
</dbReference>
<feature type="domain" description="ABC transmembrane type-2" evidence="7">
    <location>
        <begin position="35"/>
        <end position="272"/>
    </location>
</feature>